<proteinExistence type="predicted"/>
<accession>A0A8E5HIC6</accession>
<feature type="domain" description="C2H2-type" evidence="2">
    <location>
        <begin position="183"/>
        <end position="206"/>
    </location>
</feature>
<feature type="compositionally biased region" description="Polar residues" evidence="1">
    <location>
        <begin position="386"/>
        <end position="398"/>
    </location>
</feature>
<dbReference type="KEGG" id="uvi:66060882"/>
<evidence type="ECO:0000313" key="3">
    <source>
        <dbReference type="EMBL" id="QUC15863.1"/>
    </source>
</evidence>
<dbReference type="RefSeq" id="XP_042993536.1">
    <property type="nucleotide sequence ID" value="XM_043137602.1"/>
</dbReference>
<gene>
    <name evidence="3" type="ORF">UV8b_00104</name>
</gene>
<feature type="region of interest" description="Disordered" evidence="1">
    <location>
        <begin position="366"/>
        <end position="424"/>
    </location>
</feature>
<evidence type="ECO:0000256" key="1">
    <source>
        <dbReference type="SAM" id="MobiDB-lite"/>
    </source>
</evidence>
<keyword evidence="4" id="KW-1185">Reference proteome</keyword>
<dbReference type="InterPro" id="IPR013087">
    <property type="entry name" value="Znf_C2H2_type"/>
</dbReference>
<dbReference type="Proteomes" id="UP000027002">
    <property type="component" value="Chromosome 1"/>
</dbReference>
<protein>
    <recommendedName>
        <fullName evidence="2">C2H2-type domain-containing protein</fullName>
    </recommendedName>
</protein>
<reference evidence="3" key="1">
    <citation type="submission" date="2020-03" db="EMBL/GenBank/DDBJ databases">
        <title>A mixture of massive structural variations and highly conserved coding sequences in Ustilaginoidea virens genome.</title>
        <authorList>
            <person name="Zhang K."/>
            <person name="Zhao Z."/>
            <person name="Zhang Z."/>
            <person name="Li Y."/>
            <person name="Hsiang T."/>
            <person name="Sun W."/>
        </authorList>
    </citation>
    <scope>NUCLEOTIDE SEQUENCE</scope>
    <source>
        <strain evidence="3">UV-8b</strain>
    </source>
</reference>
<dbReference type="EMBL" id="CP072753">
    <property type="protein sequence ID" value="QUC15863.1"/>
    <property type="molecule type" value="Genomic_DNA"/>
</dbReference>
<feature type="region of interest" description="Disordered" evidence="1">
    <location>
        <begin position="437"/>
        <end position="456"/>
    </location>
</feature>
<dbReference type="PROSITE" id="PS00028">
    <property type="entry name" value="ZINC_FINGER_C2H2_1"/>
    <property type="match status" value="1"/>
</dbReference>
<dbReference type="SMART" id="SM00355">
    <property type="entry name" value="ZnF_C2H2"/>
    <property type="match status" value="3"/>
</dbReference>
<organism evidence="3 4">
    <name type="scientific">Ustilaginoidea virens</name>
    <name type="common">Rice false smut fungus</name>
    <name type="synonym">Villosiclava virens</name>
    <dbReference type="NCBI Taxonomy" id="1159556"/>
    <lineage>
        <taxon>Eukaryota</taxon>
        <taxon>Fungi</taxon>
        <taxon>Dikarya</taxon>
        <taxon>Ascomycota</taxon>
        <taxon>Pezizomycotina</taxon>
        <taxon>Sordariomycetes</taxon>
        <taxon>Hypocreomycetidae</taxon>
        <taxon>Hypocreales</taxon>
        <taxon>Clavicipitaceae</taxon>
        <taxon>Ustilaginoidea</taxon>
    </lineage>
</organism>
<evidence type="ECO:0000259" key="2">
    <source>
        <dbReference type="PROSITE" id="PS00028"/>
    </source>
</evidence>
<evidence type="ECO:0000313" key="4">
    <source>
        <dbReference type="Proteomes" id="UP000027002"/>
    </source>
</evidence>
<name>A0A8E5HIC6_USTVR</name>
<sequence length="595" mass="65495">MLPYPSQAQEDANVRPLTDEDQQQLLMLVQRYGIPSLLCALTGSPASSGDSTLSASTLLSSVSGPSLGWTGSDASHCRSDDASIHTQYTWPDECREIHAMHEPDGSGKTSERSWLDSPAAEPVPLPFSDYITSHPSPRMVAPTSKKYQCPMCFLDNSPVGFGRKSDFKKHLHNFHSANVVWICHTKGCHLSFSTERAYSTHAKEAHRTKALPNSTARTDLCTQVIFSCGFSTCKERVFEAQSADEASATRDKHFEHIAKHFEEGQDVKDWEYRIQIQNLMRQPQVKPIWKTCIWPKEKRQQLYWRPRSSGDLKLMLECRHLGNDISNLVRLAFILGTAPFTGPATPPPSEMDRYFQLPYRKSCSINTPGHDVANGDGHKSEDDASSSRTPKSRTSIATSVFKLPSRQGKRSSRPATSASGLRPNGSAAAAVAAVGVTSAPPASTPNGNMDTVMGEDMTTGPHPGTPYPIPNETVWPVDAPKFAPEASQVLPKQVNSQLDGHAMYAMKMEQSPHDSLYSMETYLYQQPQVGVPHGLYDYSMNASQTCLVRPATPVPHKRPASWSTVTNMESLRPSKKATPHGSPVPPQMMPTMMGM</sequence>
<feature type="region of interest" description="Disordered" evidence="1">
    <location>
        <begin position="552"/>
        <end position="595"/>
    </location>
</feature>
<dbReference type="OrthoDB" id="5032844at2759"/>
<dbReference type="GeneID" id="66060882"/>
<dbReference type="AlphaFoldDB" id="A0A8E5HIC6"/>